<keyword evidence="15" id="KW-1185">Reference proteome</keyword>
<evidence type="ECO:0000313" key="15">
    <source>
        <dbReference type="Proteomes" id="UP001358614"/>
    </source>
</evidence>
<dbReference type="PANTHER" id="PTHR20996:SF1">
    <property type="entry name" value="NUCLEAR ENVELOPE PHOSPHATASE-REGULATORY SUBUNIT 1"/>
    <property type="match status" value="1"/>
</dbReference>
<feature type="region of interest" description="Disordered" evidence="12">
    <location>
        <begin position="1"/>
        <end position="23"/>
    </location>
</feature>
<feature type="compositionally biased region" description="Polar residues" evidence="12">
    <location>
        <begin position="183"/>
        <end position="212"/>
    </location>
</feature>
<dbReference type="RefSeq" id="XP_066086465.1">
    <property type="nucleotide sequence ID" value="XM_066230368.1"/>
</dbReference>
<feature type="compositionally biased region" description="Basic and acidic residues" evidence="12">
    <location>
        <begin position="354"/>
        <end position="368"/>
    </location>
</feature>
<dbReference type="Proteomes" id="UP001358614">
    <property type="component" value="Chromosome 2"/>
</dbReference>
<feature type="transmembrane region" description="Helical" evidence="13">
    <location>
        <begin position="89"/>
        <end position="110"/>
    </location>
</feature>
<comment type="similarity">
    <text evidence="3">Belongs to the CNEP1R1 family.</text>
</comment>
<dbReference type="GO" id="GO:0005737">
    <property type="term" value="C:cytoplasm"/>
    <property type="evidence" value="ECO:0007669"/>
    <property type="project" value="UniProtKB-SubCell"/>
</dbReference>
<dbReference type="GO" id="GO:0071595">
    <property type="term" value="C:Nem1-Spo7 phosphatase complex"/>
    <property type="evidence" value="ECO:0007669"/>
    <property type="project" value="InterPro"/>
</dbReference>
<dbReference type="GeneID" id="91105411"/>
<feature type="compositionally biased region" description="Basic and acidic residues" evidence="12">
    <location>
        <begin position="337"/>
        <end position="347"/>
    </location>
</feature>
<dbReference type="AlphaFoldDB" id="A0AAX4KTB9"/>
<dbReference type="KEGG" id="ker:91105411"/>
<evidence type="ECO:0000256" key="7">
    <source>
        <dbReference type="ARBA" id="ARBA00023098"/>
    </source>
</evidence>
<feature type="compositionally biased region" description="Low complexity" evidence="12">
    <location>
        <begin position="322"/>
        <end position="336"/>
    </location>
</feature>
<evidence type="ECO:0000256" key="8">
    <source>
        <dbReference type="ARBA" id="ARBA00023136"/>
    </source>
</evidence>
<dbReference type="EMBL" id="CP144090">
    <property type="protein sequence ID" value="WWD08498.1"/>
    <property type="molecule type" value="Genomic_DNA"/>
</dbReference>
<evidence type="ECO:0000256" key="4">
    <source>
        <dbReference type="ARBA" id="ARBA00022490"/>
    </source>
</evidence>
<feature type="compositionally biased region" description="Low complexity" evidence="12">
    <location>
        <begin position="264"/>
        <end position="273"/>
    </location>
</feature>
<evidence type="ECO:0000313" key="14">
    <source>
        <dbReference type="EMBL" id="WWD08498.1"/>
    </source>
</evidence>
<evidence type="ECO:0000256" key="2">
    <source>
        <dbReference type="ARBA" id="ARBA00004496"/>
    </source>
</evidence>
<sequence length="368" mass="41388">MSIRTTTPSPSGTSTPNRPHPLAPYYPPADTATYRDLLLFEERLKSNAEMLRKRRKRYQVFLYTFIGAWGFMLYQLFVVPPKSNLRIRALQASLAVVSVTLVLFFASGMYEEKIKYAQSYITHSNKALRPLNMHLNMRRPKSSFLTYIPFLRNSSHSTSPVPPTSSNPPIQPSKPFLGGKGQPVTSSASPTSSRKVSNSTNVMATIPPSSNPRGELIFSSRVDKSFREGYERYRAAFEKRREEKQKEESRLNLNSTNWFLWTTSTSSSASKNNGSGGNRSRRTPSPNPLGLGKTPPISRRQSPSPGPGQMQALNPHKVESALRNSMLPPNSSSNLGSEDKEGRERSESYSFVLDRNKDRSRNDMKMTR</sequence>
<evidence type="ECO:0000256" key="3">
    <source>
        <dbReference type="ARBA" id="ARBA00010998"/>
    </source>
</evidence>
<evidence type="ECO:0000256" key="1">
    <source>
        <dbReference type="ARBA" id="ARBA00004232"/>
    </source>
</evidence>
<proteinExistence type="inferred from homology"/>
<keyword evidence="8 13" id="KW-0472">Membrane</keyword>
<evidence type="ECO:0000256" key="5">
    <source>
        <dbReference type="ARBA" id="ARBA00022692"/>
    </source>
</evidence>
<evidence type="ECO:0000256" key="6">
    <source>
        <dbReference type="ARBA" id="ARBA00022989"/>
    </source>
</evidence>
<gene>
    <name evidence="14" type="ORF">V865_006610</name>
</gene>
<keyword evidence="6 13" id="KW-1133">Transmembrane helix</keyword>
<keyword evidence="4" id="KW-0963">Cytoplasm</keyword>
<protein>
    <recommendedName>
        <fullName evidence="10">Transmembrane protein 188</fullName>
    </recommendedName>
</protein>
<keyword evidence="11" id="KW-0175">Coiled coil</keyword>
<feature type="compositionally biased region" description="Low complexity" evidence="12">
    <location>
        <begin position="1"/>
        <end position="16"/>
    </location>
</feature>
<dbReference type="InterPro" id="IPR005605">
    <property type="entry name" value="Spo7"/>
</dbReference>
<keyword evidence="7" id="KW-0443">Lipid metabolism</keyword>
<dbReference type="InterPro" id="IPR019168">
    <property type="entry name" value="NEP1-R1"/>
</dbReference>
<dbReference type="GO" id="GO:0006629">
    <property type="term" value="P:lipid metabolic process"/>
    <property type="evidence" value="ECO:0007669"/>
    <property type="project" value="UniProtKB-KW"/>
</dbReference>
<feature type="region of interest" description="Disordered" evidence="12">
    <location>
        <begin position="264"/>
        <end position="368"/>
    </location>
</feature>
<dbReference type="GO" id="GO:0019888">
    <property type="term" value="F:protein phosphatase regulator activity"/>
    <property type="evidence" value="ECO:0007669"/>
    <property type="project" value="InterPro"/>
</dbReference>
<feature type="transmembrane region" description="Helical" evidence="13">
    <location>
        <begin position="60"/>
        <end position="77"/>
    </location>
</feature>
<evidence type="ECO:0000256" key="12">
    <source>
        <dbReference type="SAM" id="MobiDB-lite"/>
    </source>
</evidence>
<evidence type="ECO:0000256" key="13">
    <source>
        <dbReference type="SAM" id="Phobius"/>
    </source>
</evidence>
<feature type="compositionally biased region" description="Pro residues" evidence="12">
    <location>
        <begin position="160"/>
        <end position="172"/>
    </location>
</feature>
<feature type="region of interest" description="Disordered" evidence="12">
    <location>
        <begin position="156"/>
        <end position="216"/>
    </location>
</feature>
<comment type="subcellular location">
    <subcellularLocation>
        <location evidence="2">Cytoplasm</location>
    </subcellularLocation>
    <subcellularLocation>
        <location evidence="1">Nucleus membrane</location>
        <topology evidence="1">Multi-pass membrane protein</topology>
    </subcellularLocation>
</comment>
<evidence type="ECO:0000256" key="11">
    <source>
        <dbReference type="SAM" id="Coils"/>
    </source>
</evidence>
<keyword evidence="5 13" id="KW-0812">Transmembrane</keyword>
<reference evidence="14 15" key="1">
    <citation type="submission" date="2024-01" db="EMBL/GenBank/DDBJ databases">
        <title>Comparative genomics of Cryptococcus and Kwoniella reveals pathogenesis evolution and contrasting modes of karyotype evolution via chromosome fusion or intercentromeric recombination.</title>
        <authorList>
            <person name="Coelho M.A."/>
            <person name="David-Palma M."/>
            <person name="Shea T."/>
            <person name="Bowers K."/>
            <person name="McGinley-Smith S."/>
            <person name="Mohammad A.W."/>
            <person name="Gnirke A."/>
            <person name="Yurkov A.M."/>
            <person name="Nowrousian M."/>
            <person name="Sun S."/>
            <person name="Cuomo C.A."/>
            <person name="Heitman J."/>
        </authorList>
    </citation>
    <scope>NUCLEOTIDE SEQUENCE [LARGE SCALE GENOMIC DNA]</scope>
    <source>
        <strain evidence="14 15">PYCC6329</strain>
    </source>
</reference>
<evidence type="ECO:0000256" key="10">
    <source>
        <dbReference type="ARBA" id="ARBA00030458"/>
    </source>
</evidence>
<dbReference type="PANTHER" id="PTHR20996">
    <property type="entry name" value="NUCLEAR ENVELOPE PHOSPHATASE-REGULATORY SUBUNIT 1"/>
    <property type="match status" value="1"/>
</dbReference>
<feature type="coiled-coil region" evidence="11">
    <location>
        <begin position="227"/>
        <end position="254"/>
    </location>
</feature>
<organism evidence="14 15">
    <name type="scientific">Kwoniella europaea PYCC6329</name>
    <dbReference type="NCBI Taxonomy" id="1423913"/>
    <lineage>
        <taxon>Eukaryota</taxon>
        <taxon>Fungi</taxon>
        <taxon>Dikarya</taxon>
        <taxon>Basidiomycota</taxon>
        <taxon>Agaricomycotina</taxon>
        <taxon>Tremellomycetes</taxon>
        <taxon>Tremellales</taxon>
        <taxon>Cryptococcaceae</taxon>
        <taxon>Kwoniella</taxon>
    </lineage>
</organism>
<evidence type="ECO:0000256" key="9">
    <source>
        <dbReference type="ARBA" id="ARBA00023242"/>
    </source>
</evidence>
<keyword evidence="9" id="KW-0539">Nucleus</keyword>
<accession>A0AAX4KTB9</accession>
<dbReference type="Pfam" id="PF03907">
    <property type="entry name" value="Spo7"/>
    <property type="match status" value="1"/>
</dbReference>
<dbReference type="GO" id="GO:0031965">
    <property type="term" value="C:nuclear membrane"/>
    <property type="evidence" value="ECO:0007669"/>
    <property type="project" value="UniProtKB-SubCell"/>
</dbReference>
<name>A0AAX4KTB9_9TREE</name>